<dbReference type="RefSeq" id="WP_146459270.1">
    <property type="nucleotide sequence ID" value="NZ_SJPW01000005.1"/>
</dbReference>
<dbReference type="AlphaFoldDB" id="A0A5C6ESI5"/>
<dbReference type="InterPro" id="IPR000595">
    <property type="entry name" value="cNMP-bd_dom"/>
</dbReference>
<accession>A0A5C6ESI5</accession>
<dbReference type="SUPFAM" id="SSF51206">
    <property type="entry name" value="cAMP-binding domain-like"/>
    <property type="match status" value="1"/>
</dbReference>
<sequence length="162" mass="18006">MKPDDTDPLNSIGIGDGLCGTDRTRLRRLAVTVDCDAADTIFREGERHPFVYWVVEGQVSLEMATSGTNMQPLITLATGDLLAWSALLTNRRMSATANTTEPTRLLRFQTDELLALCSVNHEIGYHVMQHIAAQLAQRLLATRLQMLDLFRHPTTTSAEPIQ</sequence>
<evidence type="ECO:0000313" key="2">
    <source>
        <dbReference type="EMBL" id="TWU50546.1"/>
    </source>
</evidence>
<dbReference type="Pfam" id="PF00027">
    <property type="entry name" value="cNMP_binding"/>
    <property type="match status" value="1"/>
</dbReference>
<feature type="domain" description="Cyclic nucleotide-binding" evidence="1">
    <location>
        <begin position="36"/>
        <end position="116"/>
    </location>
</feature>
<comment type="caution">
    <text evidence="2">The sequence shown here is derived from an EMBL/GenBank/DDBJ whole genome shotgun (WGS) entry which is preliminary data.</text>
</comment>
<gene>
    <name evidence="2" type="ORF">Poly51_38380</name>
</gene>
<keyword evidence="3" id="KW-1185">Reference proteome</keyword>
<proteinExistence type="predicted"/>
<reference evidence="2 3" key="1">
    <citation type="submission" date="2019-02" db="EMBL/GenBank/DDBJ databases">
        <title>Deep-cultivation of Planctomycetes and their phenomic and genomic characterization uncovers novel biology.</title>
        <authorList>
            <person name="Wiegand S."/>
            <person name="Jogler M."/>
            <person name="Boedeker C."/>
            <person name="Pinto D."/>
            <person name="Vollmers J."/>
            <person name="Rivas-Marin E."/>
            <person name="Kohn T."/>
            <person name="Peeters S.H."/>
            <person name="Heuer A."/>
            <person name="Rast P."/>
            <person name="Oberbeckmann S."/>
            <person name="Bunk B."/>
            <person name="Jeske O."/>
            <person name="Meyerdierks A."/>
            <person name="Storesund J.E."/>
            <person name="Kallscheuer N."/>
            <person name="Luecker S."/>
            <person name="Lage O.M."/>
            <person name="Pohl T."/>
            <person name="Merkel B.J."/>
            <person name="Hornburger P."/>
            <person name="Mueller R.-W."/>
            <person name="Bruemmer F."/>
            <person name="Labrenz M."/>
            <person name="Spormann A.M."/>
            <person name="Op Den Camp H."/>
            <person name="Overmann J."/>
            <person name="Amann R."/>
            <person name="Jetten M.S.M."/>
            <person name="Mascher T."/>
            <person name="Medema M.H."/>
            <person name="Devos D.P."/>
            <person name="Kaster A.-K."/>
            <person name="Ovreas L."/>
            <person name="Rohde M."/>
            <person name="Galperin M.Y."/>
            <person name="Jogler C."/>
        </authorList>
    </citation>
    <scope>NUCLEOTIDE SEQUENCE [LARGE SCALE GENOMIC DNA]</scope>
    <source>
        <strain evidence="2 3">Poly51</strain>
    </source>
</reference>
<name>A0A5C6ESI5_9BACT</name>
<dbReference type="PROSITE" id="PS50042">
    <property type="entry name" value="CNMP_BINDING_3"/>
    <property type="match status" value="1"/>
</dbReference>
<dbReference type="InterPro" id="IPR018490">
    <property type="entry name" value="cNMP-bd_dom_sf"/>
</dbReference>
<protein>
    <submittedName>
        <fullName evidence="2">Transcriptional activator FtrB</fullName>
    </submittedName>
</protein>
<dbReference type="Gene3D" id="2.60.120.10">
    <property type="entry name" value="Jelly Rolls"/>
    <property type="match status" value="1"/>
</dbReference>
<evidence type="ECO:0000259" key="1">
    <source>
        <dbReference type="PROSITE" id="PS50042"/>
    </source>
</evidence>
<dbReference type="InterPro" id="IPR014710">
    <property type="entry name" value="RmlC-like_jellyroll"/>
</dbReference>
<dbReference type="EMBL" id="SJPW01000005">
    <property type="protein sequence ID" value="TWU50546.1"/>
    <property type="molecule type" value="Genomic_DNA"/>
</dbReference>
<dbReference type="OrthoDB" id="290916at2"/>
<dbReference type="CDD" id="cd00038">
    <property type="entry name" value="CAP_ED"/>
    <property type="match status" value="1"/>
</dbReference>
<organism evidence="2 3">
    <name type="scientific">Rubripirellula tenax</name>
    <dbReference type="NCBI Taxonomy" id="2528015"/>
    <lineage>
        <taxon>Bacteria</taxon>
        <taxon>Pseudomonadati</taxon>
        <taxon>Planctomycetota</taxon>
        <taxon>Planctomycetia</taxon>
        <taxon>Pirellulales</taxon>
        <taxon>Pirellulaceae</taxon>
        <taxon>Rubripirellula</taxon>
    </lineage>
</organism>
<evidence type="ECO:0000313" key="3">
    <source>
        <dbReference type="Proteomes" id="UP000318288"/>
    </source>
</evidence>
<dbReference type="Proteomes" id="UP000318288">
    <property type="component" value="Unassembled WGS sequence"/>
</dbReference>